<organism evidence="2 3">
    <name type="scientific">Helianthus annuus</name>
    <name type="common">Common sunflower</name>
    <dbReference type="NCBI Taxonomy" id="4232"/>
    <lineage>
        <taxon>Eukaryota</taxon>
        <taxon>Viridiplantae</taxon>
        <taxon>Streptophyta</taxon>
        <taxon>Embryophyta</taxon>
        <taxon>Tracheophyta</taxon>
        <taxon>Spermatophyta</taxon>
        <taxon>Magnoliopsida</taxon>
        <taxon>eudicotyledons</taxon>
        <taxon>Gunneridae</taxon>
        <taxon>Pentapetalae</taxon>
        <taxon>asterids</taxon>
        <taxon>campanulids</taxon>
        <taxon>Asterales</taxon>
        <taxon>Asteraceae</taxon>
        <taxon>Asteroideae</taxon>
        <taxon>Heliantheae alliance</taxon>
        <taxon>Heliantheae</taxon>
        <taxon>Helianthus</taxon>
    </lineage>
</organism>
<keyword evidence="3" id="KW-1185">Reference proteome</keyword>
<dbReference type="EMBL" id="CM007906">
    <property type="protein sequence ID" value="OTF86657.1"/>
    <property type="molecule type" value="Genomic_DNA"/>
</dbReference>
<dbReference type="Gramene" id="mRNA:HanXRQr2_Chr17g0804731">
    <property type="protein sequence ID" value="mRNA:HanXRQr2_Chr17g0804731"/>
    <property type="gene ID" value="HanXRQr2_Chr17g0804731"/>
</dbReference>
<dbReference type="EMBL" id="MNCJ02000332">
    <property type="protein sequence ID" value="KAF5755609.1"/>
    <property type="molecule type" value="Genomic_DNA"/>
</dbReference>
<gene>
    <name evidence="2" type="ORF">HannXRQ_Chr17g0553171</name>
    <name evidence="1" type="ORF">HanXRQr2_Chr17g0804731</name>
</gene>
<protein>
    <submittedName>
        <fullName evidence="2">Uncharacterized protein</fullName>
    </submittedName>
</protein>
<accession>A0A251RQT1</accession>
<proteinExistence type="predicted"/>
<evidence type="ECO:0000313" key="3">
    <source>
        <dbReference type="Proteomes" id="UP000215914"/>
    </source>
</evidence>
<name>A0A251RQT1_HELAN</name>
<reference evidence="1 3" key="1">
    <citation type="journal article" date="2017" name="Nature">
        <title>The sunflower genome provides insights into oil metabolism, flowering and Asterid evolution.</title>
        <authorList>
            <person name="Badouin H."/>
            <person name="Gouzy J."/>
            <person name="Grassa C.J."/>
            <person name="Murat F."/>
            <person name="Staton S.E."/>
            <person name="Cottret L."/>
            <person name="Lelandais-Briere C."/>
            <person name="Owens G.L."/>
            <person name="Carrere S."/>
            <person name="Mayjonade B."/>
            <person name="Legrand L."/>
            <person name="Gill N."/>
            <person name="Kane N.C."/>
            <person name="Bowers J.E."/>
            <person name="Hubner S."/>
            <person name="Bellec A."/>
            <person name="Berard A."/>
            <person name="Berges H."/>
            <person name="Blanchet N."/>
            <person name="Boniface M.C."/>
            <person name="Brunel D."/>
            <person name="Catrice O."/>
            <person name="Chaidir N."/>
            <person name="Claudel C."/>
            <person name="Donnadieu C."/>
            <person name="Faraut T."/>
            <person name="Fievet G."/>
            <person name="Helmstetter N."/>
            <person name="King M."/>
            <person name="Knapp S.J."/>
            <person name="Lai Z."/>
            <person name="Le Paslier M.C."/>
            <person name="Lippi Y."/>
            <person name="Lorenzon L."/>
            <person name="Mandel J.R."/>
            <person name="Marage G."/>
            <person name="Marchand G."/>
            <person name="Marquand E."/>
            <person name="Bret-Mestries E."/>
            <person name="Morien E."/>
            <person name="Nambeesan S."/>
            <person name="Nguyen T."/>
            <person name="Pegot-Espagnet P."/>
            <person name="Pouilly N."/>
            <person name="Raftis F."/>
            <person name="Sallet E."/>
            <person name="Schiex T."/>
            <person name="Thomas J."/>
            <person name="Vandecasteele C."/>
            <person name="Vares D."/>
            <person name="Vear F."/>
            <person name="Vautrin S."/>
            <person name="Crespi M."/>
            <person name="Mangin B."/>
            <person name="Burke J.M."/>
            <person name="Salse J."/>
            <person name="Munos S."/>
            <person name="Vincourt P."/>
            <person name="Rieseberg L.H."/>
            <person name="Langlade N.B."/>
        </authorList>
    </citation>
    <scope>NUCLEOTIDE SEQUENCE [LARGE SCALE GENOMIC DNA]</scope>
    <source>
        <strain evidence="3">cv. SF193</strain>
        <tissue evidence="1">Leaves</tissue>
    </source>
</reference>
<evidence type="ECO:0000313" key="1">
    <source>
        <dbReference type="EMBL" id="KAF5755609.1"/>
    </source>
</evidence>
<reference evidence="2" key="2">
    <citation type="submission" date="2017-02" db="EMBL/GenBank/DDBJ databases">
        <title>Sunflower complete genome.</title>
        <authorList>
            <person name="Langlade N."/>
            <person name="Munos S."/>
        </authorList>
    </citation>
    <scope>NUCLEOTIDE SEQUENCE [LARGE SCALE GENOMIC DNA]</scope>
    <source>
        <tissue evidence="2">Leaves</tissue>
    </source>
</reference>
<evidence type="ECO:0000313" key="2">
    <source>
        <dbReference type="EMBL" id="OTF86657.1"/>
    </source>
</evidence>
<sequence length="55" mass="6444">MFGRPTKIKWLIMELIVQSATTLKTLRLHRDMLEALDNVCEGHLTLKLGFSCRWK</sequence>
<dbReference type="AlphaFoldDB" id="A0A251RQT1"/>
<dbReference type="Proteomes" id="UP000215914">
    <property type="component" value="Chromosome 17"/>
</dbReference>
<dbReference type="InParanoid" id="A0A251RQT1"/>
<reference evidence="1" key="3">
    <citation type="submission" date="2020-06" db="EMBL/GenBank/DDBJ databases">
        <title>Helianthus annuus Genome sequencing and assembly Release 2.</title>
        <authorList>
            <person name="Gouzy J."/>
            <person name="Langlade N."/>
            <person name="Munos S."/>
        </authorList>
    </citation>
    <scope>NUCLEOTIDE SEQUENCE</scope>
    <source>
        <tissue evidence="1">Leaves</tissue>
    </source>
</reference>